<feature type="transmembrane region" description="Helical" evidence="1">
    <location>
        <begin position="15"/>
        <end position="33"/>
    </location>
</feature>
<evidence type="ECO:0000313" key="2">
    <source>
        <dbReference type="EMBL" id="APX71375.1"/>
    </source>
</evidence>
<name>A0A1P8Q0M3_9LACO</name>
<organism evidence="2 3">
    <name type="scientific">Companilactobacillus allii</name>
    <dbReference type="NCBI Taxonomy" id="1847728"/>
    <lineage>
        <taxon>Bacteria</taxon>
        <taxon>Bacillati</taxon>
        <taxon>Bacillota</taxon>
        <taxon>Bacilli</taxon>
        <taxon>Lactobacillales</taxon>
        <taxon>Lactobacillaceae</taxon>
        <taxon>Companilactobacillus</taxon>
    </lineage>
</organism>
<dbReference type="KEGG" id="lalw:BTM29_01870"/>
<feature type="transmembrane region" description="Helical" evidence="1">
    <location>
        <begin position="45"/>
        <end position="66"/>
    </location>
</feature>
<proteinExistence type="predicted"/>
<keyword evidence="1" id="KW-0472">Membrane</keyword>
<dbReference type="RefSeq" id="WP_076613879.1">
    <property type="nucleotide sequence ID" value="NZ_CP019323.1"/>
</dbReference>
<keyword evidence="3" id="KW-1185">Reference proteome</keyword>
<dbReference type="EMBL" id="CP019323">
    <property type="protein sequence ID" value="APX71375.1"/>
    <property type="molecule type" value="Genomic_DNA"/>
</dbReference>
<dbReference type="OrthoDB" id="7062363at2"/>
<feature type="transmembrane region" description="Helical" evidence="1">
    <location>
        <begin position="131"/>
        <end position="150"/>
    </location>
</feature>
<evidence type="ECO:0000256" key="1">
    <source>
        <dbReference type="SAM" id="Phobius"/>
    </source>
</evidence>
<feature type="transmembrane region" description="Helical" evidence="1">
    <location>
        <begin position="87"/>
        <end position="111"/>
    </location>
</feature>
<evidence type="ECO:0008006" key="4">
    <source>
        <dbReference type="Google" id="ProtNLM"/>
    </source>
</evidence>
<dbReference type="AlphaFoldDB" id="A0A1P8Q0M3"/>
<dbReference type="Proteomes" id="UP000187499">
    <property type="component" value="Chromosome"/>
</dbReference>
<evidence type="ECO:0000313" key="3">
    <source>
        <dbReference type="Proteomes" id="UP000187499"/>
    </source>
</evidence>
<protein>
    <recommendedName>
        <fullName evidence="4">DUF2798 domain-containing protein</fullName>
    </recommendedName>
</protein>
<accession>A0A1P8Q0M3</accession>
<reference evidence="3" key="1">
    <citation type="submission" date="2016-12" db="EMBL/GenBank/DDBJ databases">
        <authorList>
            <person name="Jung M.Y."/>
            <person name="Lee S.H."/>
        </authorList>
    </citation>
    <scope>NUCLEOTIDE SEQUENCE [LARGE SCALE GENOMIC DNA]</scope>
    <source>
        <strain evidence="3">WiKim39</strain>
    </source>
</reference>
<keyword evidence="1" id="KW-0812">Transmembrane</keyword>
<keyword evidence="1" id="KW-1133">Transmembrane helix</keyword>
<sequence>MEFQQKLPQNLKESLIFMGIISILSVNIIAPIITGLQMGFSIPHYLMAVHNMPFIWISVVALVVITQKPAERLSRRFLKQDSSFRSTMLINTICNVLLMSLVLTILCSWIGARNITMEPINHFFIKWPRNYAIALIVEALIAQPLARLAMSLMHRNTISD</sequence>
<gene>
    <name evidence="2" type="ORF">BTM29_01870</name>
</gene>